<gene>
    <name evidence="1" type="ORF">EW145_g8503</name>
</gene>
<dbReference type="EMBL" id="SGPK01001436">
    <property type="protein sequence ID" value="THG93013.1"/>
    <property type="molecule type" value="Genomic_DNA"/>
</dbReference>
<keyword evidence="2" id="KW-1185">Reference proteome</keyword>
<comment type="caution">
    <text evidence="1">The sequence shown here is derived from an EMBL/GenBank/DDBJ whole genome shotgun (WGS) entry which is preliminary data.</text>
</comment>
<accession>A0A4S4K5I5</accession>
<evidence type="ECO:0000313" key="2">
    <source>
        <dbReference type="Proteomes" id="UP000308199"/>
    </source>
</evidence>
<evidence type="ECO:0000313" key="1">
    <source>
        <dbReference type="EMBL" id="THG93013.1"/>
    </source>
</evidence>
<feature type="non-terminal residue" evidence="1">
    <location>
        <position position="96"/>
    </location>
</feature>
<name>A0A4S4K5I5_9AGAM</name>
<sequence>MEHLLPTHRQTHPRAVRTTQAPSNRAIIQGIVVRGAVIQGIAVRGIVVRGIIVRGIRVVIRYVEVIKDIHSVRLPEHDTSRTLAHRDSTPLIIKAF</sequence>
<organism evidence="1 2">
    <name type="scientific">Phellinidium pouzarii</name>
    <dbReference type="NCBI Taxonomy" id="167371"/>
    <lineage>
        <taxon>Eukaryota</taxon>
        <taxon>Fungi</taxon>
        <taxon>Dikarya</taxon>
        <taxon>Basidiomycota</taxon>
        <taxon>Agaricomycotina</taxon>
        <taxon>Agaricomycetes</taxon>
        <taxon>Hymenochaetales</taxon>
        <taxon>Hymenochaetaceae</taxon>
        <taxon>Phellinidium</taxon>
    </lineage>
</organism>
<protein>
    <submittedName>
        <fullName evidence="1">Uncharacterized protein</fullName>
    </submittedName>
</protein>
<dbReference type="Proteomes" id="UP000308199">
    <property type="component" value="Unassembled WGS sequence"/>
</dbReference>
<dbReference type="AlphaFoldDB" id="A0A4S4K5I5"/>
<reference evidence="1 2" key="1">
    <citation type="submission" date="2019-02" db="EMBL/GenBank/DDBJ databases">
        <title>Genome sequencing of the rare red list fungi Phellinidium pouzarii.</title>
        <authorList>
            <person name="Buettner E."/>
            <person name="Kellner H."/>
        </authorList>
    </citation>
    <scope>NUCLEOTIDE SEQUENCE [LARGE SCALE GENOMIC DNA]</scope>
    <source>
        <strain evidence="1 2">DSM 108285</strain>
    </source>
</reference>
<proteinExistence type="predicted"/>